<dbReference type="EMBL" id="LR721786">
    <property type="protein sequence ID" value="VVW62499.1"/>
    <property type="molecule type" value="Genomic_DNA"/>
</dbReference>
<dbReference type="InterPro" id="IPR002401">
    <property type="entry name" value="Cyt_P450_E_grp-I"/>
</dbReference>
<evidence type="ECO:0000256" key="9">
    <source>
        <dbReference type="ARBA" id="ARBA00023033"/>
    </source>
</evidence>
<reference evidence="13" key="1">
    <citation type="submission" date="2019-09" db="EMBL/GenBank/DDBJ databases">
        <authorList>
            <person name="Zhang L."/>
        </authorList>
    </citation>
    <scope>NUCLEOTIDE SEQUENCE</scope>
</reference>
<dbReference type="OrthoDB" id="1470350at2759"/>
<keyword evidence="7" id="KW-0560">Oxidoreductase</keyword>
<dbReference type="PANTHER" id="PTHR24296">
    <property type="entry name" value="CYTOCHROME P450"/>
    <property type="match status" value="1"/>
</dbReference>
<dbReference type="InterPro" id="IPR001128">
    <property type="entry name" value="Cyt_P450"/>
</dbReference>
<name>A0A5K1FH45_9MAGN</name>
<evidence type="ECO:0000256" key="5">
    <source>
        <dbReference type="ARBA" id="ARBA00022723"/>
    </source>
</evidence>
<accession>A0A5K1FH45</accession>
<evidence type="ECO:0000256" key="1">
    <source>
        <dbReference type="ARBA" id="ARBA00004167"/>
    </source>
</evidence>
<evidence type="ECO:0000256" key="6">
    <source>
        <dbReference type="ARBA" id="ARBA00022989"/>
    </source>
</evidence>
<evidence type="ECO:0000256" key="7">
    <source>
        <dbReference type="ARBA" id="ARBA00023002"/>
    </source>
</evidence>
<dbReference type="PRINTS" id="PR00385">
    <property type="entry name" value="P450"/>
</dbReference>
<dbReference type="GO" id="GO:0005506">
    <property type="term" value="F:iron ion binding"/>
    <property type="evidence" value="ECO:0007669"/>
    <property type="project" value="InterPro"/>
</dbReference>
<evidence type="ECO:0000256" key="8">
    <source>
        <dbReference type="ARBA" id="ARBA00023004"/>
    </source>
</evidence>
<dbReference type="Pfam" id="PF00067">
    <property type="entry name" value="p450"/>
    <property type="match status" value="1"/>
</dbReference>
<comment type="cofactor">
    <cofactor evidence="11">
        <name>heme</name>
        <dbReference type="ChEBI" id="CHEBI:30413"/>
    </cofactor>
</comment>
<comment type="subcellular location">
    <subcellularLocation>
        <location evidence="1">Membrane</location>
        <topology evidence="1">Single-pass membrane protein</topology>
    </subcellularLocation>
</comment>
<dbReference type="GO" id="GO:0004497">
    <property type="term" value="F:monooxygenase activity"/>
    <property type="evidence" value="ECO:0007669"/>
    <property type="project" value="UniProtKB-KW"/>
</dbReference>
<evidence type="ECO:0000313" key="13">
    <source>
        <dbReference type="EMBL" id="VVW62499.1"/>
    </source>
</evidence>
<evidence type="ECO:0008006" key="14">
    <source>
        <dbReference type="Google" id="ProtNLM"/>
    </source>
</evidence>
<evidence type="ECO:0000256" key="3">
    <source>
        <dbReference type="ARBA" id="ARBA00022617"/>
    </source>
</evidence>
<dbReference type="AlphaFoldDB" id="A0A5K1FH45"/>
<evidence type="ECO:0000256" key="12">
    <source>
        <dbReference type="SAM" id="SignalP"/>
    </source>
</evidence>
<dbReference type="GO" id="GO:0016705">
    <property type="term" value="F:oxidoreductase activity, acting on paired donors, with incorporation or reduction of molecular oxygen"/>
    <property type="evidence" value="ECO:0007669"/>
    <property type="project" value="InterPro"/>
</dbReference>
<keyword evidence="12" id="KW-0732">Signal</keyword>
<evidence type="ECO:0000256" key="11">
    <source>
        <dbReference type="PIRSR" id="PIRSR602401-1"/>
    </source>
</evidence>
<feature type="binding site" description="axial binding residue" evidence="11">
    <location>
        <position position="450"/>
    </location>
    <ligand>
        <name>heme</name>
        <dbReference type="ChEBI" id="CHEBI:30413"/>
    </ligand>
    <ligandPart>
        <name>Fe</name>
        <dbReference type="ChEBI" id="CHEBI:18248"/>
    </ligandPart>
</feature>
<dbReference type="Gramene" id="NC8G0299740.1">
    <property type="protein sequence ID" value="NC8G0299740.1:cds"/>
    <property type="gene ID" value="NC8G0299740"/>
</dbReference>
<evidence type="ECO:0000256" key="10">
    <source>
        <dbReference type="ARBA" id="ARBA00023136"/>
    </source>
</evidence>
<gene>
    <name evidence="13" type="ORF">NYM_LOCUS26281</name>
</gene>
<keyword evidence="5 11" id="KW-0479">Metal-binding</keyword>
<dbReference type="PRINTS" id="PR00463">
    <property type="entry name" value="EP450I"/>
</dbReference>
<keyword evidence="9" id="KW-0503">Monooxygenase</keyword>
<keyword evidence="8 11" id="KW-0408">Iron</keyword>
<sequence>MEERVLLLFASLLLITLITKFLKATPRAPQLKHSSPKCYPLVGSLFSIVANGDRIAQYMSDLIRASPTHTAFFPLPFGSCLIATANPSNVQHILKTRFHAYPKGSTFYVTLYDLLGDGIFNTDGESWKTQRKISSHEFNNRSLRKFIDTAIWSEIAGRLLPLLCSAAAEQRVLDLQDVLQRFGFDNICKIAFGFDLGCLDPSRPPSDFVVAFDDAVRLLGKRFTTVFPIIWKIKRVLRVGSEKQLQDALAIVNGFAEKLVRERKQQQQANSMAENSDLLGRFISSSDDADEKFVKDMVISFILAGRDTTSAALTWFFWLVSRHDRVEDEILKELSAIEREALGFEEVKEMNYLHAAICESMRLYPPVPSDSKQAAEDDILPDGTVVPKGAIVAYHPYAMGRIESLWGKDWEEFRPERWLQKDGGGAEGKWRFMAEDPYKYPVFQAGPRVCLGKEMAFIQMKSVAAAVLRRFRVVAAPPDFEPVFTVDISSKMKGGFPVRVEERNVCSSS</sequence>
<dbReference type="GO" id="GO:0016020">
    <property type="term" value="C:membrane"/>
    <property type="evidence" value="ECO:0007669"/>
    <property type="project" value="UniProtKB-SubCell"/>
</dbReference>
<keyword evidence="10" id="KW-0472">Membrane</keyword>
<dbReference type="SUPFAM" id="SSF48264">
    <property type="entry name" value="Cytochrome P450"/>
    <property type="match status" value="1"/>
</dbReference>
<evidence type="ECO:0000256" key="4">
    <source>
        <dbReference type="ARBA" id="ARBA00022692"/>
    </source>
</evidence>
<proteinExistence type="inferred from homology"/>
<keyword evidence="3 11" id="KW-0349">Heme</keyword>
<protein>
    <recommendedName>
        <fullName evidence="14">Cytochrome P450</fullName>
    </recommendedName>
</protein>
<dbReference type="OMA" id="YYKAAWQ"/>
<dbReference type="GO" id="GO:0020037">
    <property type="term" value="F:heme binding"/>
    <property type="evidence" value="ECO:0007669"/>
    <property type="project" value="InterPro"/>
</dbReference>
<comment type="similarity">
    <text evidence="2">Belongs to the cytochrome P450 family.</text>
</comment>
<dbReference type="Gene3D" id="1.10.630.10">
    <property type="entry name" value="Cytochrome P450"/>
    <property type="match status" value="1"/>
</dbReference>
<keyword evidence="6" id="KW-1133">Transmembrane helix</keyword>
<feature type="chain" id="PRO_5023845431" description="Cytochrome P450" evidence="12">
    <location>
        <begin position="25"/>
        <end position="509"/>
    </location>
</feature>
<organism evidence="13">
    <name type="scientific">Nymphaea colorata</name>
    <name type="common">pocket water lily</name>
    <dbReference type="NCBI Taxonomy" id="210225"/>
    <lineage>
        <taxon>Eukaryota</taxon>
        <taxon>Viridiplantae</taxon>
        <taxon>Streptophyta</taxon>
        <taxon>Embryophyta</taxon>
        <taxon>Tracheophyta</taxon>
        <taxon>Spermatophyta</taxon>
        <taxon>Magnoliopsida</taxon>
        <taxon>Nymphaeales</taxon>
        <taxon>Nymphaeaceae</taxon>
        <taxon>Nymphaea</taxon>
    </lineage>
</organism>
<dbReference type="CDD" id="cd11064">
    <property type="entry name" value="CYP86A"/>
    <property type="match status" value="1"/>
</dbReference>
<evidence type="ECO:0000256" key="2">
    <source>
        <dbReference type="ARBA" id="ARBA00010617"/>
    </source>
</evidence>
<dbReference type="FunFam" id="1.10.630.10:FF:000044">
    <property type="entry name" value="Cytochrome P450"/>
    <property type="match status" value="1"/>
</dbReference>
<keyword evidence="4" id="KW-0812">Transmembrane</keyword>
<feature type="signal peptide" evidence="12">
    <location>
        <begin position="1"/>
        <end position="24"/>
    </location>
</feature>
<dbReference type="InterPro" id="IPR036396">
    <property type="entry name" value="Cyt_P450_sf"/>
</dbReference>